<evidence type="ECO:0000313" key="1">
    <source>
        <dbReference type="EMBL" id="RZU18789.1"/>
    </source>
</evidence>
<dbReference type="AlphaFoldDB" id="A0A4Q7X8I3"/>
<sequence length="297" mass="32457">MKLLVLGGTKNLGRHVVEAALASGHDVTLFNRDQTNPDLFPGVRRLVGERSAPDVLATGEWDGVIDMSGFLVRDVSLSASLLRDRCGFYTYMSSIAVYASKITPGMTEYAELLPWPDGAPEDHFTMDLYGPSKVRCESLLTATFGDRAAAVRSGFVVGPYNPDFGNWGWALAHDLPMECAARPDQPIQYIDARDLAAFLLHLTVEGLCGPYNAVGPTHTMTDLANAWRSAVPKPPPVDWHPAEDRFHLPHNGTNDGTFQLTNTRALTAGLHLRPDADSARDYIAWVQNGNVPPEPPH</sequence>
<comment type="caution">
    <text evidence="1">The sequence shown here is derived from an EMBL/GenBank/DDBJ whole genome shotgun (WGS) entry which is preliminary data.</text>
</comment>
<gene>
    <name evidence="1" type="ORF">EV645_0988</name>
</gene>
<reference evidence="1 2" key="1">
    <citation type="journal article" date="2015" name="Stand. Genomic Sci.">
        <title>Genomic Encyclopedia of Bacterial and Archaeal Type Strains, Phase III: the genomes of soil and plant-associated and newly described type strains.</title>
        <authorList>
            <person name="Whitman W.B."/>
            <person name="Woyke T."/>
            <person name="Klenk H.P."/>
            <person name="Zhou Y."/>
            <person name="Lilburn T.G."/>
            <person name="Beck B.J."/>
            <person name="De Vos P."/>
            <person name="Vandamme P."/>
            <person name="Eisen J.A."/>
            <person name="Garrity G."/>
            <person name="Hugenholtz P."/>
            <person name="Kyrpides N.C."/>
        </authorList>
    </citation>
    <scope>NUCLEOTIDE SEQUENCE [LARGE SCALE GENOMIC DNA]</scope>
    <source>
        <strain evidence="1 2">VKM Ac-2540</strain>
    </source>
</reference>
<dbReference type="SUPFAM" id="SSF51735">
    <property type="entry name" value="NAD(P)-binding Rossmann-fold domains"/>
    <property type="match status" value="1"/>
</dbReference>
<evidence type="ECO:0000313" key="2">
    <source>
        <dbReference type="Proteomes" id="UP000292027"/>
    </source>
</evidence>
<dbReference type="RefSeq" id="WP_130440151.1">
    <property type="nucleotide sequence ID" value="NZ_SHKR01000011.1"/>
</dbReference>
<keyword evidence="2" id="KW-1185">Reference proteome</keyword>
<accession>A0A4Q7X8I3</accession>
<organism evidence="1 2">
    <name type="scientific">Kribbella rubisoli</name>
    <dbReference type="NCBI Taxonomy" id="3075929"/>
    <lineage>
        <taxon>Bacteria</taxon>
        <taxon>Bacillati</taxon>
        <taxon>Actinomycetota</taxon>
        <taxon>Actinomycetes</taxon>
        <taxon>Propionibacteriales</taxon>
        <taxon>Kribbellaceae</taxon>
        <taxon>Kribbella</taxon>
    </lineage>
</organism>
<dbReference type="OrthoDB" id="7941246at2"/>
<protein>
    <submittedName>
        <fullName evidence="1">2'-hydroxyisoflavone reductase</fullName>
    </submittedName>
</protein>
<dbReference type="EMBL" id="SHKR01000011">
    <property type="protein sequence ID" value="RZU18789.1"/>
    <property type="molecule type" value="Genomic_DNA"/>
</dbReference>
<name>A0A4Q7X8I3_9ACTN</name>
<dbReference type="Gene3D" id="3.40.50.720">
    <property type="entry name" value="NAD(P)-binding Rossmann-like Domain"/>
    <property type="match status" value="1"/>
</dbReference>
<dbReference type="InterPro" id="IPR036291">
    <property type="entry name" value="NAD(P)-bd_dom_sf"/>
</dbReference>
<dbReference type="Proteomes" id="UP000292027">
    <property type="component" value="Unassembled WGS sequence"/>
</dbReference>
<proteinExistence type="predicted"/>